<dbReference type="InterPro" id="IPR036866">
    <property type="entry name" value="RibonucZ/Hydroxyglut_hydro"/>
</dbReference>
<name>A0A3B1BZK5_9ZZZZ</name>
<accession>A0A3B1BZK5</accession>
<evidence type="ECO:0000259" key="1">
    <source>
        <dbReference type="SMART" id="SM00849"/>
    </source>
</evidence>
<dbReference type="CDD" id="cd16279">
    <property type="entry name" value="metallo-hydrolase-like_MBL-fold"/>
    <property type="match status" value="1"/>
</dbReference>
<reference evidence="2" key="1">
    <citation type="submission" date="2018-06" db="EMBL/GenBank/DDBJ databases">
        <authorList>
            <person name="Zhirakovskaya E."/>
        </authorList>
    </citation>
    <scope>NUCLEOTIDE SEQUENCE</scope>
</reference>
<dbReference type="GO" id="GO:0016787">
    <property type="term" value="F:hydrolase activity"/>
    <property type="evidence" value="ECO:0007669"/>
    <property type="project" value="UniProtKB-KW"/>
</dbReference>
<proteinExistence type="predicted"/>
<dbReference type="PANTHER" id="PTHR42663:SF6">
    <property type="entry name" value="HYDROLASE C777.06C-RELATED"/>
    <property type="match status" value="1"/>
</dbReference>
<evidence type="ECO:0000313" key="2">
    <source>
        <dbReference type="EMBL" id="VAX17194.1"/>
    </source>
</evidence>
<dbReference type="EMBL" id="UOGB01000083">
    <property type="protein sequence ID" value="VAX17194.1"/>
    <property type="molecule type" value="Genomic_DNA"/>
</dbReference>
<sequence>MGSLTFLGTGTSTGVPAIGCGCKVCLSDDPKDKRLRASVWIEQDGLSVLVDTSTDLRAQALRTGITNIDAVLYTHHHADHVHGIDELRSFSFFHKKQIPCYGNRESIERIKEMFGYIFNGDSAVGGGKPDLSLNYVDGPFAIGAVKVTPIAVKHGDMDVFGYRINDTAYVTDCSFIPPSSKPLLEGLDTLILGALGFKTHATHFTVEKALDAIESLKPRAAYLTHLTHNMMHEEVSARLPERVKLAWDGLMIDI</sequence>
<dbReference type="InterPro" id="IPR001279">
    <property type="entry name" value="Metallo-B-lactamas"/>
</dbReference>
<dbReference type="Pfam" id="PF12706">
    <property type="entry name" value="Lactamase_B_2"/>
    <property type="match status" value="1"/>
</dbReference>
<dbReference type="SMART" id="SM00849">
    <property type="entry name" value="Lactamase_B"/>
    <property type="match status" value="1"/>
</dbReference>
<keyword evidence="2" id="KW-0378">Hydrolase</keyword>
<dbReference type="PANTHER" id="PTHR42663">
    <property type="entry name" value="HYDROLASE C777.06C-RELATED-RELATED"/>
    <property type="match status" value="1"/>
</dbReference>
<dbReference type="SUPFAM" id="SSF56281">
    <property type="entry name" value="Metallo-hydrolase/oxidoreductase"/>
    <property type="match status" value="1"/>
</dbReference>
<dbReference type="AlphaFoldDB" id="A0A3B1BZK5"/>
<protein>
    <submittedName>
        <fullName evidence="2">Metal-dependent hydrolases of the beta-lactamase superfamily I PhnP protein</fullName>
    </submittedName>
</protein>
<organism evidence="2">
    <name type="scientific">hydrothermal vent metagenome</name>
    <dbReference type="NCBI Taxonomy" id="652676"/>
    <lineage>
        <taxon>unclassified sequences</taxon>
        <taxon>metagenomes</taxon>
        <taxon>ecological metagenomes</taxon>
    </lineage>
</organism>
<feature type="domain" description="Metallo-beta-lactamase" evidence="1">
    <location>
        <begin position="35"/>
        <end position="225"/>
    </location>
</feature>
<gene>
    <name evidence="2" type="ORF">MNBD_NITROSPINAE03-1254</name>
</gene>
<dbReference type="Gene3D" id="3.60.15.10">
    <property type="entry name" value="Ribonuclease Z/Hydroxyacylglutathione hydrolase-like"/>
    <property type="match status" value="1"/>
</dbReference>